<dbReference type="PANTHER" id="PTHR30193:SF37">
    <property type="entry name" value="INNER MEMBRANE ABC TRANSPORTER PERMEASE PROTEIN YCJO"/>
    <property type="match status" value="1"/>
</dbReference>
<dbReference type="CDD" id="cd06261">
    <property type="entry name" value="TM_PBP2"/>
    <property type="match status" value="1"/>
</dbReference>
<feature type="transmembrane region" description="Helical" evidence="7">
    <location>
        <begin position="102"/>
        <end position="124"/>
    </location>
</feature>
<dbReference type="SUPFAM" id="SSF161098">
    <property type="entry name" value="MetI-like"/>
    <property type="match status" value="1"/>
</dbReference>
<feature type="region of interest" description="Disordered" evidence="8">
    <location>
        <begin position="412"/>
        <end position="445"/>
    </location>
</feature>
<evidence type="ECO:0000256" key="7">
    <source>
        <dbReference type="RuleBase" id="RU363032"/>
    </source>
</evidence>
<evidence type="ECO:0000256" key="3">
    <source>
        <dbReference type="ARBA" id="ARBA00022475"/>
    </source>
</evidence>
<dbReference type="InterPro" id="IPR051393">
    <property type="entry name" value="ABC_transporter_permease"/>
</dbReference>
<dbReference type="Pfam" id="PF00528">
    <property type="entry name" value="BPD_transp_1"/>
    <property type="match status" value="1"/>
</dbReference>
<accession>A0A261FLH5</accession>
<comment type="similarity">
    <text evidence="7">Belongs to the binding-protein-dependent transport system permease family.</text>
</comment>
<evidence type="ECO:0000259" key="9">
    <source>
        <dbReference type="PROSITE" id="PS50928"/>
    </source>
</evidence>
<feature type="transmembrane region" description="Helical" evidence="7">
    <location>
        <begin position="136"/>
        <end position="156"/>
    </location>
</feature>
<dbReference type="PROSITE" id="PS50928">
    <property type="entry name" value="ABC_TM1"/>
    <property type="match status" value="1"/>
</dbReference>
<keyword evidence="3" id="KW-1003">Cell membrane</keyword>
<evidence type="ECO:0000256" key="6">
    <source>
        <dbReference type="ARBA" id="ARBA00023136"/>
    </source>
</evidence>
<feature type="transmembrane region" description="Helical" evidence="7">
    <location>
        <begin position="29"/>
        <end position="56"/>
    </location>
</feature>
<feature type="domain" description="ABC transmembrane type-1" evidence="9">
    <location>
        <begin position="98"/>
        <end position="347"/>
    </location>
</feature>
<dbReference type="InterPro" id="IPR035906">
    <property type="entry name" value="MetI-like_sf"/>
</dbReference>
<feature type="transmembrane region" description="Helical" evidence="7">
    <location>
        <begin position="220"/>
        <end position="245"/>
    </location>
</feature>
<gene>
    <name evidence="10" type="ORF">BMYO_1089</name>
</gene>
<sequence length="445" mass="47781">MSASQAGRPRKGSARRIPRQHIDRKGQEISGWLFCLPMIVILGVFLFVPILMALWVSVSDWTGRGTPFGGNVNFVGAENYADVLTTPGLAQSDFGTALRNNAWYTLIVVPLQTLLSLALAVMLNRKILKARGFFRTAFYFPSVTSSVAITVLWLFLFNAAGPINAMLKWFGVKGPNWFNDPQGIIHILLGAFGIKNGPAVLTEHSFLGVSAWDWLAGPSVAMFAIILMVIFTTSGTFMLMFIAALQSIGEATEEAAIMDGATPWQRMWQVTVPQLKPTIFTVVTLGIIGTWQVFDQIYTGTQGGPAKTTLTTAYLSYSAAFNSQEWGRGAAISFILFVIIIVMTWIQRWVMKDKKMSRRRRADYEAMKAEARSMTKAEIMSLGVSRKARAGTAATSSAGIAGTVGTGSTAGAVAGSGVGPTADSAAATASSTVAATTATTTGKDR</sequence>
<dbReference type="OrthoDB" id="9805974at2"/>
<dbReference type="AlphaFoldDB" id="A0A261FLH5"/>
<evidence type="ECO:0000256" key="1">
    <source>
        <dbReference type="ARBA" id="ARBA00004651"/>
    </source>
</evidence>
<keyword evidence="11" id="KW-1185">Reference proteome</keyword>
<feature type="transmembrane region" description="Helical" evidence="7">
    <location>
        <begin position="330"/>
        <end position="351"/>
    </location>
</feature>
<evidence type="ECO:0000256" key="2">
    <source>
        <dbReference type="ARBA" id="ARBA00022448"/>
    </source>
</evidence>
<evidence type="ECO:0000256" key="4">
    <source>
        <dbReference type="ARBA" id="ARBA00022692"/>
    </source>
</evidence>
<organism evidence="10 11">
    <name type="scientific">Bifidobacterium myosotis</name>
    <dbReference type="NCBI Taxonomy" id="1630166"/>
    <lineage>
        <taxon>Bacteria</taxon>
        <taxon>Bacillati</taxon>
        <taxon>Actinomycetota</taxon>
        <taxon>Actinomycetes</taxon>
        <taxon>Bifidobacteriales</taxon>
        <taxon>Bifidobacteriaceae</taxon>
        <taxon>Bifidobacterium</taxon>
    </lineage>
</organism>
<dbReference type="PANTHER" id="PTHR30193">
    <property type="entry name" value="ABC TRANSPORTER PERMEASE PROTEIN"/>
    <property type="match status" value="1"/>
</dbReference>
<dbReference type="InterPro" id="IPR000515">
    <property type="entry name" value="MetI-like"/>
</dbReference>
<dbReference type="EMBL" id="MWWW01000011">
    <property type="protein sequence ID" value="OZG59855.1"/>
    <property type="molecule type" value="Genomic_DNA"/>
</dbReference>
<evidence type="ECO:0000256" key="8">
    <source>
        <dbReference type="SAM" id="MobiDB-lite"/>
    </source>
</evidence>
<dbReference type="Gene3D" id="1.10.3720.10">
    <property type="entry name" value="MetI-like"/>
    <property type="match status" value="1"/>
</dbReference>
<protein>
    <submittedName>
        <fullName evidence="10">ABC transporter permease</fullName>
    </submittedName>
</protein>
<name>A0A261FLH5_9BIFI</name>
<dbReference type="Proteomes" id="UP000216871">
    <property type="component" value="Unassembled WGS sequence"/>
</dbReference>
<evidence type="ECO:0000313" key="11">
    <source>
        <dbReference type="Proteomes" id="UP000216871"/>
    </source>
</evidence>
<evidence type="ECO:0000313" key="10">
    <source>
        <dbReference type="EMBL" id="OZG59855.1"/>
    </source>
</evidence>
<dbReference type="GO" id="GO:0005886">
    <property type="term" value="C:plasma membrane"/>
    <property type="evidence" value="ECO:0007669"/>
    <property type="project" value="UniProtKB-SubCell"/>
</dbReference>
<reference evidence="10 11" key="1">
    <citation type="journal article" date="2017" name="BMC Genomics">
        <title>Comparative genomic and phylogenomic analyses of the Bifidobacteriaceae family.</title>
        <authorList>
            <person name="Lugli G.A."/>
            <person name="Milani C."/>
            <person name="Turroni F."/>
            <person name="Duranti S."/>
            <person name="Mancabelli L."/>
            <person name="Mangifesta M."/>
            <person name="Ferrario C."/>
            <person name="Modesto M."/>
            <person name="Mattarelli P."/>
            <person name="Jiri K."/>
            <person name="van Sinderen D."/>
            <person name="Ventura M."/>
        </authorList>
    </citation>
    <scope>NUCLEOTIDE SEQUENCE [LARGE SCALE GENOMIC DNA]</scope>
    <source>
        <strain evidence="10 11">DSM 100196</strain>
    </source>
</reference>
<feature type="transmembrane region" description="Helical" evidence="7">
    <location>
        <begin position="275"/>
        <end position="294"/>
    </location>
</feature>
<evidence type="ECO:0000256" key="5">
    <source>
        <dbReference type="ARBA" id="ARBA00022989"/>
    </source>
</evidence>
<proteinExistence type="inferred from homology"/>
<dbReference type="GO" id="GO:0055085">
    <property type="term" value="P:transmembrane transport"/>
    <property type="evidence" value="ECO:0007669"/>
    <property type="project" value="InterPro"/>
</dbReference>
<keyword evidence="6 7" id="KW-0472">Membrane</keyword>
<keyword evidence="4 7" id="KW-0812">Transmembrane</keyword>
<keyword evidence="2 7" id="KW-0813">Transport</keyword>
<comment type="caution">
    <text evidence="10">The sequence shown here is derived from an EMBL/GenBank/DDBJ whole genome shotgun (WGS) entry which is preliminary data.</text>
</comment>
<comment type="subcellular location">
    <subcellularLocation>
        <location evidence="1 7">Cell membrane</location>
        <topology evidence="1 7">Multi-pass membrane protein</topology>
    </subcellularLocation>
</comment>
<dbReference type="RefSeq" id="WP_094667553.1">
    <property type="nucleotide sequence ID" value="NZ_MWWW01000011.1"/>
</dbReference>
<keyword evidence="5 7" id="KW-1133">Transmembrane helix</keyword>